<dbReference type="STRING" id="159291.SAMN05920897_11714"/>
<dbReference type="SUPFAM" id="SSF52833">
    <property type="entry name" value="Thioredoxin-like"/>
    <property type="match status" value="1"/>
</dbReference>
<dbReference type="CDD" id="cd02980">
    <property type="entry name" value="TRX_Fd_family"/>
    <property type="match status" value="1"/>
</dbReference>
<evidence type="ECO:0000313" key="1">
    <source>
        <dbReference type="EMBL" id="SIQ87563.1"/>
    </source>
</evidence>
<proteinExistence type="predicted"/>
<dbReference type="InterPro" id="IPR036249">
    <property type="entry name" value="Thioredoxin-like_sf"/>
</dbReference>
<gene>
    <name evidence="1" type="ORF">SAMN05920897_11714</name>
</gene>
<name>A0A1N6WBL0_9SPIO</name>
<dbReference type="RefSeq" id="WP_076489589.1">
    <property type="nucleotide sequence ID" value="NZ_FTMS01000017.1"/>
</dbReference>
<dbReference type="Gene3D" id="3.40.30.10">
    <property type="entry name" value="Glutaredoxin"/>
    <property type="match status" value="1"/>
</dbReference>
<dbReference type="Proteomes" id="UP000186400">
    <property type="component" value="Unassembled WGS sequence"/>
</dbReference>
<dbReference type="OrthoDB" id="9800692at2"/>
<accession>A0A1N6WBL0</accession>
<organism evidence="1 2">
    <name type="scientific">Alkalispirochaeta americana</name>
    <dbReference type="NCBI Taxonomy" id="159291"/>
    <lineage>
        <taxon>Bacteria</taxon>
        <taxon>Pseudomonadati</taxon>
        <taxon>Spirochaetota</taxon>
        <taxon>Spirochaetia</taxon>
        <taxon>Spirochaetales</taxon>
        <taxon>Spirochaetaceae</taxon>
        <taxon>Alkalispirochaeta</taxon>
    </lineage>
</organism>
<dbReference type="EMBL" id="FTMS01000017">
    <property type="protein sequence ID" value="SIQ87563.1"/>
    <property type="molecule type" value="Genomic_DNA"/>
</dbReference>
<evidence type="ECO:0000313" key="2">
    <source>
        <dbReference type="Proteomes" id="UP000186400"/>
    </source>
</evidence>
<keyword evidence="2" id="KW-1185">Reference proteome</keyword>
<sequence length="130" mass="14546">MAKMTLEELRNLRDSKRKEINRRKVDEKTVEVIVGMGTSGIAAGAKHTLQAFVNALEHHDLKNVVIRQTGSLGLDHAEPTVEVHMQGMPDTIYGSVTAEVAEEIVEKHIVKKELVNKHVFDRPAPDMIKE</sequence>
<protein>
    <submittedName>
        <fullName evidence="1">NADP-reducing hydrogenase subunit HndB</fullName>
    </submittedName>
</protein>
<reference evidence="1 2" key="1">
    <citation type="submission" date="2017-01" db="EMBL/GenBank/DDBJ databases">
        <authorList>
            <person name="Mah S.A."/>
            <person name="Swanson W.J."/>
            <person name="Moy G.W."/>
            <person name="Vacquier V.D."/>
        </authorList>
    </citation>
    <scope>NUCLEOTIDE SEQUENCE [LARGE SCALE GENOMIC DNA]</scope>
    <source>
        <strain evidence="1 2">ASpG1</strain>
    </source>
</reference>
<dbReference type="AlphaFoldDB" id="A0A1N6WBL0"/>